<feature type="non-terminal residue" evidence="3">
    <location>
        <position position="1"/>
    </location>
</feature>
<dbReference type="OrthoDB" id="3997081at2759"/>
<reference evidence="3" key="1">
    <citation type="submission" date="2020-11" db="EMBL/GenBank/DDBJ databases">
        <title>Kefir isolates.</title>
        <authorList>
            <person name="Marcisauskas S."/>
            <person name="Kim Y."/>
            <person name="Blasche S."/>
        </authorList>
    </citation>
    <scope>NUCLEOTIDE SEQUENCE</scope>
    <source>
        <strain evidence="3">Olga-1</strain>
    </source>
</reference>
<proteinExistence type="predicted"/>
<dbReference type="Proteomes" id="UP000697127">
    <property type="component" value="Unassembled WGS sequence"/>
</dbReference>
<feature type="domain" description="PA14" evidence="2">
    <location>
        <begin position="55"/>
        <end position="221"/>
    </location>
</feature>
<evidence type="ECO:0000313" key="4">
    <source>
        <dbReference type="Proteomes" id="UP000697127"/>
    </source>
</evidence>
<dbReference type="EMBL" id="PUHW01000526">
    <property type="protein sequence ID" value="KAG0686418.1"/>
    <property type="molecule type" value="Genomic_DNA"/>
</dbReference>
<dbReference type="SUPFAM" id="SSF56988">
    <property type="entry name" value="Anthrax protective antigen"/>
    <property type="match status" value="1"/>
</dbReference>
<dbReference type="Gene3D" id="2.60.120.1560">
    <property type="match status" value="2"/>
</dbReference>
<evidence type="ECO:0000259" key="2">
    <source>
        <dbReference type="PROSITE" id="PS51820"/>
    </source>
</evidence>
<keyword evidence="4" id="KW-1185">Reference proteome</keyword>
<dbReference type="InterPro" id="IPR037524">
    <property type="entry name" value="PA14/GLEYA"/>
</dbReference>
<protein>
    <recommendedName>
        <fullName evidence="2">PA14 domain-containing protein</fullName>
    </recommendedName>
</protein>
<dbReference type="InterPro" id="IPR018871">
    <property type="entry name" value="GLEYA_adhesin_domain"/>
</dbReference>
<organism evidence="3 4">
    <name type="scientific">Pichia californica</name>
    <dbReference type="NCBI Taxonomy" id="460514"/>
    <lineage>
        <taxon>Eukaryota</taxon>
        <taxon>Fungi</taxon>
        <taxon>Dikarya</taxon>
        <taxon>Ascomycota</taxon>
        <taxon>Saccharomycotina</taxon>
        <taxon>Pichiomycetes</taxon>
        <taxon>Pichiales</taxon>
        <taxon>Pichiaceae</taxon>
        <taxon>Pichia</taxon>
    </lineage>
</organism>
<sequence>MFSKLFLATTLLASLLKPTLAQRNVWSQTVEGVGASISLSEGAAVTTGFSAIFYDYPWGNFIPFWSDDWVAGSYSTNDIRTTATGVTSPNFSFDSDSVNIYDLYNIQIDNVLIELTGYFTPTVSGLYRVTVNEMNDGGFIWIGNGAFYACSQDAVAASYDDVLLAARSDDAHSSYIYLEAGIYYPIRVVYVNVELTAQMQIEIVDPLGNIYDTFENVINFSVNDIATCSTTTDKDTSTATSSTATVITGNSSATGCIINTNSVSSANGFHATFYDYDCCNVFNSLYYANGYTTQTVIGTASGITSPNYSIFGDLITTNTIYDDVKIVSGDGYVNQLTGYFYAQESGLYAFTLNNVNDGAMIWFGNSYAFSCCEPDDIPYNSDIGAIIYSVGDSATAYVHFDAGEYYPIRIVLVNILADSQLDIEVVTPSIILHDDWSDWVFSLYDFQDGACDNLSSSSASGSSIKKS</sequence>
<keyword evidence="1" id="KW-0732">Signal</keyword>
<dbReference type="Pfam" id="PF10528">
    <property type="entry name" value="GLEYA"/>
    <property type="match status" value="2"/>
</dbReference>
<name>A0A9P7BEJ0_9ASCO</name>
<evidence type="ECO:0000313" key="3">
    <source>
        <dbReference type="EMBL" id="KAG0686418.1"/>
    </source>
</evidence>
<gene>
    <name evidence="3" type="ORF">C6P40_004165</name>
</gene>
<dbReference type="AlphaFoldDB" id="A0A9P7BEJ0"/>
<feature type="domain" description="PA14" evidence="2">
    <location>
        <begin position="277"/>
        <end position="439"/>
    </location>
</feature>
<accession>A0A9P7BEJ0</accession>
<dbReference type="PROSITE" id="PS51820">
    <property type="entry name" value="PA14"/>
    <property type="match status" value="2"/>
</dbReference>
<feature type="signal peptide" evidence="1">
    <location>
        <begin position="1"/>
        <end position="21"/>
    </location>
</feature>
<comment type="caution">
    <text evidence="3">The sequence shown here is derived from an EMBL/GenBank/DDBJ whole genome shotgun (WGS) entry which is preliminary data.</text>
</comment>
<evidence type="ECO:0000256" key="1">
    <source>
        <dbReference type="SAM" id="SignalP"/>
    </source>
</evidence>
<feature type="chain" id="PRO_5040401109" description="PA14 domain-containing protein" evidence="1">
    <location>
        <begin position="22"/>
        <end position="467"/>
    </location>
</feature>